<feature type="binding site" evidence="5">
    <location>
        <position position="259"/>
    </location>
    <ligand>
        <name>substrate</name>
    </ligand>
</feature>
<evidence type="ECO:0000256" key="6">
    <source>
        <dbReference type="RuleBase" id="RU003653"/>
    </source>
</evidence>
<dbReference type="Gene3D" id="3.90.230.10">
    <property type="entry name" value="Creatinase/methionine aminopeptidase superfamily"/>
    <property type="match status" value="1"/>
</dbReference>
<keyword evidence="2 5" id="KW-0645">Protease</keyword>
<evidence type="ECO:0000256" key="3">
    <source>
        <dbReference type="ARBA" id="ARBA00022723"/>
    </source>
</evidence>
<dbReference type="InterPro" id="IPR036005">
    <property type="entry name" value="Creatinase/aminopeptidase-like"/>
</dbReference>
<comment type="function">
    <text evidence="6">Cotranslationally removes the N-terminal methionine from nascent proteins. The N-terminal methionine is often cleaved when the second residue in the primary sequence is small and uncharged (Met-Ala-, Cys, Gly, Pro, Ser, Thr, or Val).</text>
</comment>
<evidence type="ECO:0000313" key="9">
    <source>
        <dbReference type="EMBL" id="SVP95526.1"/>
    </source>
</evidence>
<evidence type="ECO:0000313" key="8">
    <source>
        <dbReference type="EMBL" id="SVP94876.1"/>
    </source>
</evidence>
<sequence length="332" mass="36838">MAFKFTKNLMKNSVLTPKLVLEKISTNLGNKNGLKSGENFKQTVRYGEYPVLSHDPIPKHIVRPFYAQNRTEDELKRYYTQKLPFAEVKTDEQISKMRSAAKIAAKCLKLCLDSTEKGVTADFIDRKGQDFIVNSGAYPSGVNFHGYPRALCISVNEVACHGIPSMRPFHESDVVSYDCTVFYDGVFGDCAGTCILGEAPEEAKKLVSVSRECCYIAIESLKPGVKFSKMAELVTKHAEKNGFSVIREFGGHFIGHMLHMPPMIQFSNPSSTPGVAEEGHIFTIEPIVCQGDNSIYTWEDGWTIATADNGLCSQFEHTVLVTKDGCEILTLP</sequence>
<evidence type="ECO:0000256" key="2">
    <source>
        <dbReference type="ARBA" id="ARBA00022670"/>
    </source>
</evidence>
<dbReference type="GO" id="GO:0006508">
    <property type="term" value="P:proteolysis"/>
    <property type="evidence" value="ECO:0007669"/>
    <property type="project" value="UniProtKB-KW"/>
</dbReference>
<feature type="binding site" evidence="5">
    <location>
        <position position="189"/>
    </location>
    <ligand>
        <name>a divalent metal cation</name>
        <dbReference type="ChEBI" id="CHEBI:60240"/>
        <label>2</label>
        <note>catalytic</note>
    </ligand>
</feature>
<comment type="similarity">
    <text evidence="5">Belongs to the peptidase M24A family. Methionine aminopeptidase type 1 subfamily.</text>
</comment>
<keyword evidence="3 5" id="KW-0479">Metal-binding</keyword>
<feature type="binding site" evidence="5">
    <location>
        <position position="285"/>
    </location>
    <ligand>
        <name>a divalent metal cation</name>
        <dbReference type="ChEBI" id="CHEBI:60240"/>
        <label>2</label>
        <note>catalytic</note>
    </ligand>
</feature>
<feature type="binding site" evidence="5">
    <location>
        <position position="189"/>
    </location>
    <ligand>
        <name>a divalent metal cation</name>
        <dbReference type="ChEBI" id="CHEBI:60240"/>
        <label>1</label>
    </ligand>
</feature>
<dbReference type="PANTHER" id="PTHR43330">
    <property type="entry name" value="METHIONINE AMINOPEPTIDASE"/>
    <property type="match status" value="1"/>
</dbReference>
<dbReference type="InterPro" id="IPR001714">
    <property type="entry name" value="Pept_M24_MAP"/>
</dbReference>
<dbReference type="EC" id="3.4.11.18" evidence="6"/>
<dbReference type="InterPro" id="IPR000994">
    <property type="entry name" value="Pept_M24"/>
</dbReference>
<feature type="binding site" evidence="5">
    <location>
        <position position="316"/>
    </location>
    <ligand>
        <name>a divalent metal cation</name>
        <dbReference type="ChEBI" id="CHEBI:60240"/>
        <label>2</label>
        <note>catalytic</note>
    </ligand>
</feature>
<dbReference type="GO" id="GO:0004239">
    <property type="term" value="F:initiator methionyl aminopeptidase activity"/>
    <property type="evidence" value="ECO:0007669"/>
    <property type="project" value="UniProtKB-UniRule"/>
</dbReference>
<dbReference type="GO" id="GO:0005829">
    <property type="term" value="C:cytosol"/>
    <property type="evidence" value="ECO:0007669"/>
    <property type="project" value="TreeGrafter"/>
</dbReference>
<dbReference type="AlphaFoldDB" id="A0A3B0NI04"/>
<dbReference type="NCBIfam" id="TIGR00500">
    <property type="entry name" value="met_pdase_I"/>
    <property type="match status" value="1"/>
</dbReference>
<dbReference type="EMBL" id="UIVS01000004">
    <property type="protein sequence ID" value="SVP95526.1"/>
    <property type="molecule type" value="Genomic_DNA"/>
</dbReference>
<reference evidence="8" key="1">
    <citation type="submission" date="2018-07" db="EMBL/GenBank/DDBJ databases">
        <authorList>
            <person name="Quirk P.G."/>
            <person name="Krulwich T.A."/>
        </authorList>
    </citation>
    <scope>NUCLEOTIDE SEQUENCE</scope>
    <source>
        <strain evidence="8">Anand</strain>
    </source>
</reference>
<protein>
    <recommendedName>
        <fullName evidence="6">Methionine aminopeptidase</fullName>
        <ecNumber evidence="6">3.4.11.18</ecNumber>
    </recommendedName>
</protein>
<dbReference type="SUPFAM" id="SSF55920">
    <property type="entry name" value="Creatinase/aminopeptidase"/>
    <property type="match status" value="1"/>
</dbReference>
<feature type="domain" description="Peptidase M24" evidence="7">
    <location>
        <begin position="96"/>
        <end position="323"/>
    </location>
</feature>
<evidence type="ECO:0000256" key="5">
    <source>
        <dbReference type="HAMAP-Rule" id="MF_03174"/>
    </source>
</evidence>
<gene>
    <name evidence="8" type="ORF">TAT_000368700</name>
    <name evidence="9" type="ORF">TAV_000368700</name>
</gene>
<dbReference type="PRINTS" id="PR00599">
    <property type="entry name" value="MAPEPTIDASE"/>
</dbReference>
<dbReference type="GO" id="GO:0070006">
    <property type="term" value="F:metalloaminopeptidase activity"/>
    <property type="evidence" value="ECO:0007669"/>
    <property type="project" value="UniProtKB-UniRule"/>
</dbReference>
<keyword evidence="1 5" id="KW-0031">Aminopeptidase</keyword>
<comment type="catalytic activity">
    <reaction evidence="5 6">
        <text>Release of N-terminal amino acids, preferentially methionine, from peptides and arylamides.</text>
        <dbReference type="EC" id="3.4.11.18"/>
    </reaction>
</comment>
<proteinExistence type="inferred from homology"/>
<evidence type="ECO:0000256" key="4">
    <source>
        <dbReference type="ARBA" id="ARBA00022801"/>
    </source>
</evidence>
<feature type="binding site" evidence="5">
    <location>
        <position position="252"/>
    </location>
    <ligand>
        <name>a divalent metal cation</name>
        <dbReference type="ChEBI" id="CHEBI:60240"/>
        <label>2</label>
        <note>catalytic</note>
    </ligand>
</feature>
<dbReference type="EMBL" id="UIVT01000004">
    <property type="protein sequence ID" value="SVP94876.1"/>
    <property type="molecule type" value="Genomic_DNA"/>
</dbReference>
<dbReference type="Pfam" id="PF00557">
    <property type="entry name" value="Peptidase_M24"/>
    <property type="match status" value="1"/>
</dbReference>
<dbReference type="InterPro" id="IPR002467">
    <property type="entry name" value="Pept_M24A_MAP1"/>
</dbReference>
<comment type="cofactor">
    <cofactor evidence="5">
        <name>Co(2+)</name>
        <dbReference type="ChEBI" id="CHEBI:48828"/>
    </cofactor>
    <cofactor evidence="5">
        <name>Zn(2+)</name>
        <dbReference type="ChEBI" id="CHEBI:29105"/>
    </cofactor>
    <cofactor evidence="5">
        <name>Mn(2+)</name>
        <dbReference type="ChEBI" id="CHEBI:29035"/>
    </cofactor>
    <cofactor evidence="5">
        <name>Fe(2+)</name>
        <dbReference type="ChEBI" id="CHEBI:29033"/>
    </cofactor>
    <text evidence="5">Binds 2 divalent metal cations per subunit. Has a high-affinity and a low affinity metal-binding site. The true nature of the physiological cofactor is under debate. The enzyme is active with cobalt, zinc, manganese or divalent iron ions. Most likely, methionine aminopeptidases function as mononuclear Fe(2+)-metalloproteases under physiological conditions, and the catalytically relevant metal-binding site has been assigned to the histidine-containing high-affinity site.</text>
</comment>
<dbReference type="CDD" id="cd01086">
    <property type="entry name" value="MetAP1"/>
    <property type="match status" value="1"/>
</dbReference>
<evidence type="ECO:0000256" key="1">
    <source>
        <dbReference type="ARBA" id="ARBA00022438"/>
    </source>
</evidence>
<feature type="binding site" evidence="5">
    <location>
        <position position="178"/>
    </location>
    <ligand>
        <name>a divalent metal cation</name>
        <dbReference type="ChEBI" id="CHEBI:60240"/>
        <label>1</label>
    </ligand>
</feature>
<dbReference type="VEuPathDB" id="PiroplasmaDB:TA10075"/>
<name>A0A3B0NI04_THEAN</name>
<accession>A0A3B0NI04</accession>
<feature type="binding site" evidence="5">
    <location>
        <position position="316"/>
    </location>
    <ligand>
        <name>a divalent metal cation</name>
        <dbReference type="ChEBI" id="CHEBI:60240"/>
        <label>1</label>
    </ligand>
</feature>
<evidence type="ECO:0000259" key="7">
    <source>
        <dbReference type="Pfam" id="PF00557"/>
    </source>
</evidence>
<keyword evidence="4 5" id="KW-0378">Hydrolase</keyword>
<dbReference type="PANTHER" id="PTHR43330:SF7">
    <property type="entry name" value="METHIONINE AMINOPEPTIDASE 1"/>
    <property type="match status" value="1"/>
</dbReference>
<organism evidence="8">
    <name type="scientific">Theileria annulata</name>
    <dbReference type="NCBI Taxonomy" id="5874"/>
    <lineage>
        <taxon>Eukaryota</taxon>
        <taxon>Sar</taxon>
        <taxon>Alveolata</taxon>
        <taxon>Apicomplexa</taxon>
        <taxon>Aconoidasida</taxon>
        <taxon>Piroplasmida</taxon>
        <taxon>Theileriidae</taxon>
        <taxon>Theileria</taxon>
    </lineage>
</organism>
<dbReference type="GO" id="GO:0046872">
    <property type="term" value="F:metal ion binding"/>
    <property type="evidence" value="ECO:0007669"/>
    <property type="project" value="UniProtKB-UniRule"/>
</dbReference>
<feature type="binding site" evidence="5">
    <location>
        <position position="161"/>
    </location>
    <ligand>
        <name>substrate</name>
    </ligand>
</feature>
<dbReference type="HAMAP" id="MF_01974">
    <property type="entry name" value="MetAP_1"/>
    <property type="match status" value="1"/>
</dbReference>